<sequence>MAVLNVLVVDESRKRAAEICAGLACAGYQVAAVLSSAYDLHMKVEEIKPDVILIQTDSPSRDTLENMAAMDREMPRPVVVFANDSDSKTIRRAMKAGVSAYVVDGLEPKRIKPVIDVALARFEEHQELRRARDEARQKLNDRIAIDRAKGILMKLRGIDEDAAYHTLRKLAMERGKTISAVSEDFIATARLLG</sequence>
<dbReference type="InterPro" id="IPR011006">
    <property type="entry name" value="CheY-like_superfamily"/>
</dbReference>
<organism evidence="4 5">
    <name type="scientific">Methyloversatilis universalis (strain ATCC BAA-1314 / DSM 25237 / JCM 13912 / CCUG 52030 / FAM5)</name>
    <dbReference type="NCBI Taxonomy" id="1000565"/>
    <lineage>
        <taxon>Bacteria</taxon>
        <taxon>Pseudomonadati</taxon>
        <taxon>Pseudomonadota</taxon>
        <taxon>Betaproteobacteria</taxon>
        <taxon>Nitrosomonadales</taxon>
        <taxon>Sterolibacteriaceae</taxon>
        <taxon>Methyloversatilis</taxon>
    </lineage>
</organism>
<dbReference type="InterPro" id="IPR001789">
    <property type="entry name" value="Sig_transdc_resp-reg_receiver"/>
</dbReference>
<feature type="domain" description="Response regulatory" evidence="2">
    <location>
        <begin position="5"/>
        <end position="119"/>
    </location>
</feature>
<evidence type="ECO:0000313" key="4">
    <source>
        <dbReference type="EMBL" id="EGK73108.1"/>
    </source>
</evidence>
<dbReference type="PIRSF" id="PIRSF036382">
    <property type="entry name" value="RR_antiterm"/>
    <property type="match status" value="1"/>
</dbReference>
<keyword evidence="5" id="KW-1185">Reference proteome</keyword>
<protein>
    <submittedName>
        <fullName evidence="4">Response regulator antiterminator</fullName>
    </submittedName>
</protein>
<dbReference type="EMBL" id="AFHG01000029">
    <property type="protein sequence ID" value="EGK73108.1"/>
    <property type="molecule type" value="Genomic_DNA"/>
</dbReference>
<comment type="caution">
    <text evidence="4">The sequence shown here is derived from an EMBL/GenBank/DDBJ whole genome shotgun (WGS) entry which is preliminary data.</text>
</comment>
<dbReference type="RefSeq" id="WP_008058084.1">
    <property type="nucleotide sequence ID" value="NZ_AFHG01000029.1"/>
</dbReference>
<dbReference type="OrthoDB" id="9782798at2"/>
<dbReference type="Proteomes" id="UP000005019">
    <property type="component" value="Unassembled WGS sequence"/>
</dbReference>
<dbReference type="InterPro" id="IPR036388">
    <property type="entry name" value="WH-like_DNA-bd_sf"/>
</dbReference>
<evidence type="ECO:0000259" key="2">
    <source>
        <dbReference type="PROSITE" id="PS50110"/>
    </source>
</evidence>
<name>F5R7S1_METUF</name>
<gene>
    <name evidence="4" type="ORF">METUNv1_00279</name>
</gene>
<dbReference type="Gene3D" id="3.40.50.2300">
    <property type="match status" value="1"/>
</dbReference>
<evidence type="ECO:0000313" key="5">
    <source>
        <dbReference type="Proteomes" id="UP000005019"/>
    </source>
</evidence>
<proteinExistence type="predicted"/>
<accession>F5R7S1</accession>
<dbReference type="PROSITE" id="PS50921">
    <property type="entry name" value="ANTAR"/>
    <property type="match status" value="1"/>
</dbReference>
<dbReference type="Gene3D" id="1.10.10.10">
    <property type="entry name" value="Winged helix-like DNA-binding domain superfamily/Winged helix DNA-binding domain"/>
    <property type="match status" value="1"/>
</dbReference>
<dbReference type="PANTHER" id="PTHR43367">
    <property type="match status" value="1"/>
</dbReference>
<dbReference type="GO" id="GO:0003723">
    <property type="term" value="F:RNA binding"/>
    <property type="evidence" value="ECO:0007669"/>
    <property type="project" value="InterPro"/>
</dbReference>
<dbReference type="InterPro" id="IPR005561">
    <property type="entry name" value="ANTAR"/>
</dbReference>
<dbReference type="eggNOG" id="COG3707">
    <property type="taxonomic scope" value="Bacteria"/>
</dbReference>
<feature type="domain" description="ANTAR" evidence="3">
    <location>
        <begin position="125"/>
        <end position="186"/>
    </location>
</feature>
<evidence type="ECO:0000256" key="1">
    <source>
        <dbReference type="PROSITE-ProRule" id="PRU00169"/>
    </source>
</evidence>
<dbReference type="STRING" id="1000565.METUNv1_00279"/>
<dbReference type="PANTHER" id="PTHR43367:SF1">
    <property type="entry name" value="TWO-COMPONENT RESPONSE REGULATOR-LIKE APRR6-RELATED"/>
    <property type="match status" value="1"/>
</dbReference>
<dbReference type="InterPro" id="IPR008327">
    <property type="entry name" value="Sig_transdc_resp-reg_antiterm"/>
</dbReference>
<evidence type="ECO:0000259" key="3">
    <source>
        <dbReference type="PROSITE" id="PS50921"/>
    </source>
</evidence>
<comment type="caution">
    <text evidence="1">Lacks conserved residue(s) required for the propagation of feature annotation.</text>
</comment>
<dbReference type="PROSITE" id="PS50110">
    <property type="entry name" value="RESPONSE_REGULATORY"/>
    <property type="match status" value="1"/>
</dbReference>
<dbReference type="SUPFAM" id="SSF52172">
    <property type="entry name" value="CheY-like"/>
    <property type="match status" value="1"/>
</dbReference>
<dbReference type="SMART" id="SM01012">
    <property type="entry name" value="ANTAR"/>
    <property type="match status" value="1"/>
</dbReference>
<reference evidence="4 5" key="1">
    <citation type="journal article" date="2011" name="J. Bacteriol.">
        <title>Genome sequence of Methyloversatilis universalis FAM5T, a methylotrophic representative of the order Rhodocyclales.</title>
        <authorList>
            <person name="Kittichotirat W."/>
            <person name="Good N.M."/>
            <person name="Hall R."/>
            <person name="Bringel F."/>
            <person name="Lajus A."/>
            <person name="Medigue C."/>
            <person name="Smalley N.E."/>
            <person name="Beck D."/>
            <person name="Bumgarner R."/>
            <person name="Vuilleumier S."/>
            <person name="Kalyuzhnaya M.G."/>
        </authorList>
    </citation>
    <scope>NUCLEOTIDE SEQUENCE [LARGE SCALE GENOMIC DNA]</scope>
    <source>
        <strain evidence="5">ATCC BAA-1314 / JCM 13912 / FAM5</strain>
    </source>
</reference>
<dbReference type="Pfam" id="PF00072">
    <property type="entry name" value="Response_reg"/>
    <property type="match status" value="1"/>
</dbReference>
<dbReference type="Pfam" id="PF03861">
    <property type="entry name" value="ANTAR"/>
    <property type="match status" value="1"/>
</dbReference>
<dbReference type="GO" id="GO:0000160">
    <property type="term" value="P:phosphorelay signal transduction system"/>
    <property type="evidence" value="ECO:0007669"/>
    <property type="project" value="InterPro"/>
</dbReference>
<dbReference type="AlphaFoldDB" id="F5R7S1"/>